<evidence type="ECO:0000256" key="2">
    <source>
        <dbReference type="ARBA" id="ARBA00023239"/>
    </source>
</evidence>
<keyword evidence="2" id="KW-0456">Lyase</keyword>
<feature type="binding site" evidence="4">
    <location>
        <begin position="17"/>
        <end position="22"/>
    </location>
    <ligand>
        <name>substrate</name>
    </ligand>
</feature>
<dbReference type="Proteomes" id="UP001201812">
    <property type="component" value="Unassembled WGS sequence"/>
</dbReference>
<comment type="caution">
    <text evidence="6">The sequence shown here is derived from an EMBL/GenBank/DDBJ whole genome shotgun (WGS) entry which is preliminary data.</text>
</comment>
<dbReference type="PANTHER" id="PTHR12935:SF0">
    <property type="entry name" value="GAMMA-GLUTAMYLCYCLOTRANSFERASE"/>
    <property type="match status" value="1"/>
</dbReference>
<evidence type="ECO:0000256" key="1">
    <source>
        <dbReference type="ARBA" id="ARBA00012346"/>
    </source>
</evidence>
<dbReference type="Pfam" id="PF13772">
    <property type="entry name" value="AIG2_2"/>
    <property type="match status" value="1"/>
</dbReference>
<evidence type="ECO:0000256" key="4">
    <source>
        <dbReference type="PIRSR" id="PIRSR617939-2"/>
    </source>
</evidence>
<dbReference type="PANTHER" id="PTHR12935">
    <property type="entry name" value="GAMMA-GLUTAMYLCYCLOTRANSFERASE"/>
    <property type="match status" value="1"/>
</dbReference>
<dbReference type="Gene3D" id="3.10.490.10">
    <property type="entry name" value="Gamma-glutamyl cyclotransferase-like"/>
    <property type="match status" value="1"/>
</dbReference>
<name>A0AAD4RA99_9BILA</name>
<feature type="binding site" evidence="4">
    <location>
        <position position="132"/>
    </location>
    <ligand>
        <name>substrate</name>
    </ligand>
</feature>
<gene>
    <name evidence="6" type="ORF">DdX_05776</name>
</gene>
<dbReference type="EC" id="4.3.2.9" evidence="1"/>
<protein>
    <recommendedName>
        <fullName evidence="1">gamma-glutamylcyclotransferase</fullName>
        <ecNumber evidence="1">4.3.2.9</ecNumber>
    </recommendedName>
</protein>
<dbReference type="EMBL" id="JAKKPZ010000006">
    <property type="protein sequence ID" value="KAI1720387.1"/>
    <property type="molecule type" value="Genomic_DNA"/>
</dbReference>
<dbReference type="CDD" id="cd06661">
    <property type="entry name" value="GGCT_like"/>
    <property type="match status" value="1"/>
</dbReference>
<dbReference type="SUPFAM" id="SSF110857">
    <property type="entry name" value="Gamma-glutamyl cyclotransferase-like"/>
    <property type="match status" value="1"/>
</dbReference>
<dbReference type="AlphaFoldDB" id="A0AAD4RA99"/>
<dbReference type="InterPro" id="IPR013024">
    <property type="entry name" value="GGCT-like"/>
</dbReference>
<dbReference type="GO" id="GO:0003839">
    <property type="term" value="F:gamma-glutamylcyclotransferase activity"/>
    <property type="evidence" value="ECO:0007669"/>
    <property type="project" value="UniProtKB-EC"/>
</dbReference>
<keyword evidence="7" id="KW-1185">Reference proteome</keyword>
<evidence type="ECO:0000313" key="6">
    <source>
        <dbReference type="EMBL" id="KAI1720387.1"/>
    </source>
</evidence>
<evidence type="ECO:0000256" key="3">
    <source>
        <dbReference type="PIRSR" id="PIRSR617939-1"/>
    </source>
</evidence>
<accession>A0AAD4RA99</accession>
<evidence type="ECO:0000313" key="7">
    <source>
        <dbReference type="Proteomes" id="UP001201812"/>
    </source>
</evidence>
<evidence type="ECO:0000256" key="5">
    <source>
        <dbReference type="SAM" id="MobiDB-lite"/>
    </source>
</evidence>
<feature type="active site" description="Proton acceptor" evidence="3">
    <location>
        <position position="92"/>
    </location>
</feature>
<dbReference type="InterPro" id="IPR036568">
    <property type="entry name" value="GGCT-like_sf"/>
</dbReference>
<reference evidence="6" key="1">
    <citation type="submission" date="2022-01" db="EMBL/GenBank/DDBJ databases">
        <title>Genome Sequence Resource for Two Populations of Ditylenchus destructor, the Migratory Endoparasitic Phytonematode.</title>
        <authorList>
            <person name="Zhang H."/>
            <person name="Lin R."/>
            <person name="Xie B."/>
        </authorList>
    </citation>
    <scope>NUCLEOTIDE SEQUENCE</scope>
    <source>
        <strain evidence="6">BazhouSP</strain>
    </source>
</reference>
<organism evidence="6 7">
    <name type="scientific">Ditylenchus destructor</name>
    <dbReference type="NCBI Taxonomy" id="166010"/>
    <lineage>
        <taxon>Eukaryota</taxon>
        <taxon>Metazoa</taxon>
        <taxon>Ecdysozoa</taxon>
        <taxon>Nematoda</taxon>
        <taxon>Chromadorea</taxon>
        <taxon>Rhabditida</taxon>
        <taxon>Tylenchina</taxon>
        <taxon>Tylenchomorpha</taxon>
        <taxon>Sphaerularioidea</taxon>
        <taxon>Anguinidae</taxon>
        <taxon>Anguininae</taxon>
        <taxon>Ditylenchus</taxon>
    </lineage>
</organism>
<dbReference type="InterPro" id="IPR017939">
    <property type="entry name" value="G-Glutamylcylcotransferase"/>
</dbReference>
<proteinExistence type="predicted"/>
<sequence length="198" mass="22916">MTVIQPANVLLDNYFYYFAYGSNLLKERIHVQIKGAVFETIGKLNHYELVFFDTSLRWCGAIGSIEEKPGNEMWGCVWKVPNEFAAELDLQEIFYHRLDVTVWAPAQEREIVCRTYQYSSPERVRDLPSPHYKHVIVSGAIEHALPADYVEKLSAMPHNDYTGRVQLDLAVLKELNSREKKEDEELEEMTGENNMSIN</sequence>
<feature type="region of interest" description="Disordered" evidence="5">
    <location>
        <begin position="179"/>
        <end position="198"/>
    </location>
</feature>